<dbReference type="EMBL" id="VXPY01000119">
    <property type="protein sequence ID" value="MYD91845.1"/>
    <property type="molecule type" value="Genomic_DNA"/>
</dbReference>
<dbReference type="PANTHER" id="PTHR43649:SF12">
    <property type="entry name" value="DIACETYLCHITOBIOSE BINDING PROTEIN DASA"/>
    <property type="match status" value="1"/>
</dbReference>
<dbReference type="SUPFAM" id="SSF53850">
    <property type="entry name" value="Periplasmic binding protein-like II"/>
    <property type="match status" value="1"/>
</dbReference>
<name>A0A6B1DYP7_9CHLR</name>
<dbReference type="AlphaFoldDB" id="A0A6B1DYP7"/>
<dbReference type="CDD" id="cd13585">
    <property type="entry name" value="PBP2_TMBP_like"/>
    <property type="match status" value="1"/>
</dbReference>
<dbReference type="Pfam" id="PF01547">
    <property type="entry name" value="SBP_bac_1"/>
    <property type="match status" value="1"/>
</dbReference>
<dbReference type="NCBIfam" id="TIGR01409">
    <property type="entry name" value="TAT_signal_seq"/>
    <property type="match status" value="1"/>
</dbReference>
<proteinExistence type="predicted"/>
<gene>
    <name evidence="1" type="ORF">F4Y08_16200</name>
</gene>
<dbReference type="Gene3D" id="3.40.190.10">
    <property type="entry name" value="Periplasmic binding protein-like II"/>
    <property type="match status" value="1"/>
</dbReference>
<dbReference type="InterPro" id="IPR019546">
    <property type="entry name" value="TAT_signal_bac_arc"/>
</dbReference>
<accession>A0A6B1DYP7</accession>
<reference evidence="1" key="1">
    <citation type="submission" date="2019-09" db="EMBL/GenBank/DDBJ databases">
        <title>Characterisation of the sponge microbiome using genome-centric metagenomics.</title>
        <authorList>
            <person name="Engelberts J.P."/>
            <person name="Robbins S.J."/>
            <person name="De Goeij J.M."/>
            <person name="Aranda M."/>
            <person name="Bell S.C."/>
            <person name="Webster N.S."/>
        </authorList>
    </citation>
    <scope>NUCLEOTIDE SEQUENCE</scope>
    <source>
        <strain evidence="1">SB0662_bin_9</strain>
    </source>
</reference>
<dbReference type="PROSITE" id="PS51318">
    <property type="entry name" value="TAT"/>
    <property type="match status" value="1"/>
</dbReference>
<evidence type="ECO:0000313" key="1">
    <source>
        <dbReference type="EMBL" id="MYD91845.1"/>
    </source>
</evidence>
<dbReference type="InterPro" id="IPR050490">
    <property type="entry name" value="Bact_solute-bd_prot1"/>
</dbReference>
<dbReference type="InterPro" id="IPR006059">
    <property type="entry name" value="SBP"/>
</dbReference>
<comment type="caution">
    <text evidence="1">The sequence shown here is derived from an EMBL/GenBank/DDBJ whole genome shotgun (WGS) entry which is preliminary data.</text>
</comment>
<dbReference type="PROSITE" id="PS51257">
    <property type="entry name" value="PROKAR_LIPOPROTEIN"/>
    <property type="match status" value="1"/>
</dbReference>
<dbReference type="Pfam" id="PF10518">
    <property type="entry name" value="TAT_signal"/>
    <property type="match status" value="1"/>
</dbReference>
<dbReference type="PANTHER" id="PTHR43649">
    <property type="entry name" value="ARABINOSE-BINDING PROTEIN-RELATED"/>
    <property type="match status" value="1"/>
</dbReference>
<sequence>MKAVQVSRRDFLKVSGMAGAGLALASCTAVVPETGTEAAPQEVTVFFWDGPPLIGIREEALAPFDEAYPGCELNFTSVPGGWNAGYSEKLYAGLAANDPPDLFIIRIADLPEFLSKDLLLDLKPYVDRDSYDLNEFPALAIESYTHDGGIYGMPDNVASVAMFCNQDMIEEAGAQVPTNQWDDPGWTVDDFFNMCEAVTQRDANGDTTQYAYQVTGWSVIWQIWVRIFGGQLVDDPFFPTECTLNEPGAVEGLQFYADLIHKYGFAPRFDVMQDLGAVELMHTGRLAIINNGSWSFPNFHDVDYEVTLGHYPSGPGGRANYVYYFPLVIPKTTQVPDCAWNLLKYFNGPAMEKIIQDGGLQGTTLSAQQAYFLTDTRPPQNKQVMVDAVRNFVAPDPVLTNYNEVSRTMQAEVDLLLNGEERDAKVVADRIKAAVDPLIQEGQWR</sequence>
<dbReference type="InterPro" id="IPR006311">
    <property type="entry name" value="TAT_signal"/>
</dbReference>
<organism evidence="1">
    <name type="scientific">Caldilineaceae bacterium SB0662_bin_9</name>
    <dbReference type="NCBI Taxonomy" id="2605258"/>
    <lineage>
        <taxon>Bacteria</taxon>
        <taxon>Bacillati</taxon>
        <taxon>Chloroflexota</taxon>
        <taxon>Caldilineae</taxon>
        <taxon>Caldilineales</taxon>
        <taxon>Caldilineaceae</taxon>
    </lineage>
</organism>
<protein>
    <submittedName>
        <fullName evidence="1">Extracellular solute-binding protein</fullName>
    </submittedName>
</protein>